<feature type="domain" description="RAI1-like" evidence="7">
    <location>
        <begin position="150"/>
        <end position="441"/>
    </location>
</feature>
<evidence type="ECO:0000256" key="2">
    <source>
        <dbReference type="ARBA" id="ARBA00022448"/>
    </source>
</evidence>
<evidence type="ECO:0000256" key="5">
    <source>
        <dbReference type="ARBA" id="ARBA00023136"/>
    </source>
</evidence>
<dbReference type="InterPro" id="IPR013961">
    <property type="entry name" value="RAI1"/>
</dbReference>
<dbReference type="GO" id="GO:0016020">
    <property type="term" value="C:membrane"/>
    <property type="evidence" value="ECO:0007669"/>
    <property type="project" value="UniProtKB-SubCell"/>
</dbReference>
<organism evidence="8 9">
    <name type="scientific">Strongyloides venezuelensis</name>
    <name type="common">Threadworm</name>
    <dbReference type="NCBI Taxonomy" id="75913"/>
    <lineage>
        <taxon>Eukaryota</taxon>
        <taxon>Metazoa</taxon>
        <taxon>Ecdysozoa</taxon>
        <taxon>Nematoda</taxon>
        <taxon>Chromadorea</taxon>
        <taxon>Rhabditida</taxon>
        <taxon>Tylenchina</taxon>
        <taxon>Panagrolaimomorpha</taxon>
        <taxon>Strongyloidoidea</taxon>
        <taxon>Strongyloididae</taxon>
        <taxon>Strongyloides</taxon>
    </lineage>
</organism>
<reference evidence="8" key="1">
    <citation type="submission" date="2014-07" db="EMBL/GenBank/DDBJ databases">
        <authorList>
            <person name="Martin A.A"/>
            <person name="De Silva N."/>
        </authorList>
    </citation>
    <scope>NUCLEOTIDE SEQUENCE</scope>
</reference>
<evidence type="ECO:0000313" key="9">
    <source>
        <dbReference type="WBParaSite" id="SVE_1803700.1"/>
    </source>
</evidence>
<protein>
    <submittedName>
        <fullName evidence="9">Decapping nuclease</fullName>
    </submittedName>
</protein>
<keyword evidence="8" id="KW-1185">Reference proteome</keyword>
<evidence type="ECO:0000256" key="6">
    <source>
        <dbReference type="SAM" id="MobiDB-lite"/>
    </source>
</evidence>
<evidence type="ECO:0000256" key="4">
    <source>
        <dbReference type="ARBA" id="ARBA00022989"/>
    </source>
</evidence>
<evidence type="ECO:0000259" key="7">
    <source>
        <dbReference type="Pfam" id="PF08652"/>
    </source>
</evidence>
<dbReference type="WBParaSite" id="SVE_1803700.1">
    <property type="protein sequence ID" value="SVE_1803700.1"/>
    <property type="gene ID" value="SVE_1803700"/>
</dbReference>
<comment type="subcellular location">
    <subcellularLocation>
        <location evidence="1">Membrane</location>
        <topology evidence="1">Multi-pass membrane protein</topology>
    </subcellularLocation>
</comment>
<dbReference type="AlphaFoldDB" id="A0A0K0G005"/>
<name>A0A0K0G005_STRVS</name>
<dbReference type="Proteomes" id="UP000035680">
    <property type="component" value="Unassembled WGS sequence"/>
</dbReference>
<proteinExistence type="predicted"/>
<feature type="region of interest" description="Disordered" evidence="6">
    <location>
        <begin position="274"/>
        <end position="293"/>
    </location>
</feature>
<keyword evidence="3" id="KW-0812">Transmembrane</keyword>
<reference evidence="9" key="2">
    <citation type="submission" date="2015-08" db="UniProtKB">
        <authorList>
            <consortium name="WormBaseParasite"/>
        </authorList>
    </citation>
    <scope>IDENTIFICATION</scope>
</reference>
<accession>A0A0K0G005</accession>
<dbReference type="PANTHER" id="PTHR23511">
    <property type="entry name" value="SYNAPTIC VESICLE GLYCOPROTEIN 2"/>
    <property type="match status" value="1"/>
</dbReference>
<dbReference type="PANTHER" id="PTHR23511:SF5">
    <property type="entry name" value="MAJOR FACILITATOR-TYPE TRANSPORTER HXNZ-RELATED"/>
    <property type="match status" value="1"/>
</dbReference>
<evidence type="ECO:0000256" key="1">
    <source>
        <dbReference type="ARBA" id="ARBA00004141"/>
    </source>
</evidence>
<keyword evidence="4" id="KW-1133">Transmembrane helix</keyword>
<dbReference type="Pfam" id="PF08652">
    <property type="entry name" value="RAI1"/>
    <property type="match status" value="1"/>
</dbReference>
<sequence length="502" mass="58213">MGDQTTLTNVTEPSYLSDIYSDLTTNDITSQLKREKGDRFVRVEDSGKEKITLQVNIDDDKERKVPQNKTFTVDDAIETLGFGKFQIKMSFLTGLAWMADSMELMILSIISPALECEWGISSMEQAMITTVVFSGIFRMHLERLNDYISKPKYIAEIFLDKDGNVLNEKAANKCYFTDRFINQDIFYINLKSPLLSYEDRTKEMEINSRRNILQSIKRSNCTLKDSLYGAEIYCSSGVLKKFATSHLQNNIVDVWCTKIDGVIIMVEDRPSEIGQQSTNGNVEHSGSDFKSSRQRSQCFQRSYSFERNLKLAAFLKESPLIDKAPFVECNQAWKQYRRVYITDLKNPHNPNDKRSLRVAYNSIIHCVDKNKDKPVVITTRPSSIEGINFVWRSDHISKLYMQSILLDSDKVVVGEWDKNHVIRRIRVKSTQELFGNNNFKEKTLYENLWYVINQIQRAFENDGEKRIKCLHLVKRNGDDKFHAKCFSNIPKHEACIRVFEDF</sequence>
<keyword evidence="2" id="KW-0813">Transport</keyword>
<evidence type="ECO:0000256" key="3">
    <source>
        <dbReference type="ARBA" id="ARBA00022692"/>
    </source>
</evidence>
<keyword evidence="5" id="KW-0472">Membrane</keyword>
<evidence type="ECO:0000313" key="8">
    <source>
        <dbReference type="Proteomes" id="UP000035680"/>
    </source>
</evidence>
<feature type="compositionally biased region" description="Polar residues" evidence="6">
    <location>
        <begin position="274"/>
        <end position="284"/>
    </location>
</feature>